<dbReference type="GO" id="GO:0042795">
    <property type="term" value="P:snRNA transcription by RNA polymerase II"/>
    <property type="evidence" value="ECO:0007669"/>
    <property type="project" value="TreeGrafter"/>
</dbReference>
<organism evidence="4">
    <name type="scientific">Taenia asiatica</name>
    <name type="common">Asian tapeworm</name>
    <dbReference type="NCBI Taxonomy" id="60517"/>
    <lineage>
        <taxon>Eukaryota</taxon>
        <taxon>Metazoa</taxon>
        <taxon>Spiralia</taxon>
        <taxon>Lophotrochozoa</taxon>
        <taxon>Platyhelminthes</taxon>
        <taxon>Cestoda</taxon>
        <taxon>Eucestoda</taxon>
        <taxon>Cyclophyllidea</taxon>
        <taxon>Taeniidae</taxon>
        <taxon>Taenia</taxon>
    </lineage>
</organism>
<dbReference type="OrthoDB" id="191169at2759"/>
<dbReference type="WBParaSite" id="TASK_0000906201-mRNA-1">
    <property type="protein sequence ID" value="TASK_0000906201-mRNA-1"/>
    <property type="gene ID" value="TASK_0000906201"/>
</dbReference>
<gene>
    <name evidence="2" type="ORF">TASK_LOCUS9063</name>
</gene>
<feature type="compositionally biased region" description="Basic and acidic residues" evidence="1">
    <location>
        <begin position="265"/>
        <end position="286"/>
    </location>
</feature>
<accession>A0A0R3WE38</accession>
<dbReference type="InterPro" id="IPR019188">
    <property type="entry name" value="SNAPC1"/>
</dbReference>
<dbReference type="AlphaFoldDB" id="A0A0R3WE38"/>
<dbReference type="PANTHER" id="PTHR15131">
    <property type="entry name" value="SMALL NUCLEAR RNA ACTIVATING COMPLEX, POLYPEPTIDE 1"/>
    <property type="match status" value="1"/>
</dbReference>
<dbReference type="PANTHER" id="PTHR15131:SF3">
    <property type="entry name" value="SNRNA-ACTIVATING PROTEIN COMPLEX SUBUNIT 1"/>
    <property type="match status" value="1"/>
</dbReference>
<proteinExistence type="predicted"/>
<evidence type="ECO:0000313" key="3">
    <source>
        <dbReference type="Proteomes" id="UP000282613"/>
    </source>
</evidence>
<name>A0A0R3WE38_TAEAS</name>
<evidence type="ECO:0000256" key="1">
    <source>
        <dbReference type="SAM" id="MobiDB-lite"/>
    </source>
</evidence>
<protein>
    <submittedName>
        <fullName evidence="4">snRNA-activating protein complex subunit 1</fullName>
    </submittedName>
</protein>
<dbReference type="GO" id="GO:0019185">
    <property type="term" value="C:snRNA-activating protein complex"/>
    <property type="evidence" value="ECO:0007669"/>
    <property type="project" value="TreeGrafter"/>
</dbReference>
<reference evidence="4" key="1">
    <citation type="submission" date="2017-02" db="UniProtKB">
        <authorList>
            <consortium name="WormBaseParasite"/>
        </authorList>
    </citation>
    <scope>IDENTIFICATION</scope>
</reference>
<keyword evidence="3" id="KW-1185">Reference proteome</keyword>
<evidence type="ECO:0000313" key="4">
    <source>
        <dbReference type="WBParaSite" id="TASK_0000906201-mRNA-1"/>
    </source>
</evidence>
<evidence type="ECO:0000313" key="2">
    <source>
        <dbReference type="EMBL" id="VDK41654.1"/>
    </source>
</evidence>
<dbReference type="GO" id="GO:0043565">
    <property type="term" value="F:sequence-specific DNA binding"/>
    <property type="evidence" value="ECO:0007669"/>
    <property type="project" value="TreeGrafter"/>
</dbReference>
<sequence length="307" mass="35351">MYTVNSPIFGLNDDLSAFLNEFVNLGSPRFSDFAALWKKKRFIELIYGRRTQSSLKDILEGIFFYLIKDFAELSDLQKIGSVYIVYAFYGKQPVEKLARVNVTPNAWNALSSAMKRLAKDHQWDAYYVFRRLCVQSAFRFVANEEELYPGVPLYTRSTISLPTRRTFLTKVQRKLLTIANKGKNMRSYQLNVVPSRFLKFPEHLKTNWDAILVAVGQYIETKDRVGKVPGPSNIEDPLRSLDLVNYRESVAPISDMLKQFSDETNQSHEDSIEADEEVKPNSDDIGKRRRQLRTAKNWPAANRKSSG</sequence>
<dbReference type="Proteomes" id="UP000282613">
    <property type="component" value="Unassembled WGS sequence"/>
</dbReference>
<feature type="region of interest" description="Disordered" evidence="1">
    <location>
        <begin position="262"/>
        <end position="307"/>
    </location>
</feature>
<dbReference type="GO" id="GO:0042796">
    <property type="term" value="P:snRNA transcription by RNA polymerase III"/>
    <property type="evidence" value="ECO:0007669"/>
    <property type="project" value="TreeGrafter"/>
</dbReference>
<dbReference type="EMBL" id="UYRS01018973">
    <property type="protein sequence ID" value="VDK41654.1"/>
    <property type="molecule type" value="Genomic_DNA"/>
</dbReference>
<reference evidence="2 3" key="2">
    <citation type="submission" date="2018-11" db="EMBL/GenBank/DDBJ databases">
        <authorList>
            <consortium name="Pathogen Informatics"/>
        </authorList>
    </citation>
    <scope>NUCLEOTIDE SEQUENCE [LARGE SCALE GENOMIC DNA]</scope>
</reference>
<dbReference type="Pfam" id="PF09808">
    <property type="entry name" value="SNAPC1"/>
    <property type="match status" value="1"/>
</dbReference>
<dbReference type="STRING" id="60517.A0A0R3WE38"/>